<name>A0A1E5HDY4_9ENTE</name>
<protein>
    <recommendedName>
        <fullName evidence="4">Glycine zipper family protein</fullName>
    </recommendedName>
</protein>
<dbReference type="OrthoDB" id="10013522at2"/>
<dbReference type="AlphaFoldDB" id="A0A1E5HDY4"/>
<sequence length="238" mass="26983">MKKIFLGSLILLVSTSVLMPFTTLAESNTIDESVVQTATNDAEKNAEIQRFTDMQNEITLVLTIKNGRYVYDEKEIKSIVDSFDFNKLATETGIEFTNESFFQEAITNIKNTKFESQIQDRMANRYNRNYYEEGWNYQRVWWDESNTKRKIIEFEDVGQYAGLAGGIGGLAGSAVAGMITGPIGVAISASIGFGVFYDGWYFSNVALNLNRIKNGTGTVYERNTWTTVYSLWTQDKYK</sequence>
<keyword evidence="3" id="KW-1185">Reference proteome</keyword>
<accession>A0A1E5HDY4</accession>
<feature type="signal peptide" evidence="1">
    <location>
        <begin position="1"/>
        <end position="25"/>
    </location>
</feature>
<evidence type="ECO:0000256" key="1">
    <source>
        <dbReference type="SAM" id="SignalP"/>
    </source>
</evidence>
<dbReference type="Proteomes" id="UP000094469">
    <property type="component" value="Unassembled WGS sequence"/>
</dbReference>
<evidence type="ECO:0000313" key="3">
    <source>
        <dbReference type="Proteomes" id="UP000094469"/>
    </source>
</evidence>
<evidence type="ECO:0000313" key="2">
    <source>
        <dbReference type="EMBL" id="OEG23162.1"/>
    </source>
</evidence>
<keyword evidence="1" id="KW-0732">Signal</keyword>
<comment type="caution">
    <text evidence="2">The sequence shown here is derived from an EMBL/GenBank/DDBJ whole genome shotgun (WGS) entry which is preliminary data.</text>
</comment>
<dbReference type="RefSeq" id="WP_069639513.1">
    <property type="nucleotide sequence ID" value="NZ_JAFBEZ010000015.1"/>
</dbReference>
<dbReference type="EMBL" id="MIKC01000007">
    <property type="protein sequence ID" value="OEG23162.1"/>
    <property type="molecule type" value="Genomic_DNA"/>
</dbReference>
<organism evidence="2 3">
    <name type="scientific">Enterococcus ureilyticus</name>
    <dbReference type="NCBI Taxonomy" id="1131292"/>
    <lineage>
        <taxon>Bacteria</taxon>
        <taxon>Bacillati</taxon>
        <taxon>Bacillota</taxon>
        <taxon>Bacilli</taxon>
        <taxon>Lactobacillales</taxon>
        <taxon>Enterococcaceae</taxon>
        <taxon>Enterococcus</taxon>
    </lineage>
</organism>
<reference evidence="3" key="1">
    <citation type="submission" date="2016-09" db="EMBL/GenBank/DDBJ databases">
        <authorList>
            <person name="Gulvik C.A."/>
        </authorList>
    </citation>
    <scope>NUCLEOTIDE SEQUENCE [LARGE SCALE GENOMIC DNA]</scope>
    <source>
        <strain evidence="3">LMG 26676</strain>
    </source>
</reference>
<evidence type="ECO:0008006" key="4">
    <source>
        <dbReference type="Google" id="ProtNLM"/>
    </source>
</evidence>
<gene>
    <name evidence="2" type="ORF">BCR24_13510</name>
</gene>
<proteinExistence type="predicted"/>
<feature type="chain" id="PRO_5009178353" description="Glycine zipper family protein" evidence="1">
    <location>
        <begin position="26"/>
        <end position="238"/>
    </location>
</feature>